<dbReference type="EMBL" id="OZ075123">
    <property type="protein sequence ID" value="CAL4914438.1"/>
    <property type="molecule type" value="Genomic_DNA"/>
</dbReference>
<evidence type="ECO:0000256" key="3">
    <source>
        <dbReference type="ARBA" id="ARBA00023216"/>
    </source>
</evidence>
<keyword evidence="1" id="KW-0677">Repeat</keyword>
<evidence type="ECO:0000256" key="1">
    <source>
        <dbReference type="ARBA" id="ARBA00022737"/>
    </source>
</evidence>
<dbReference type="Pfam" id="PF00191">
    <property type="entry name" value="Annexin"/>
    <property type="match status" value="2"/>
</dbReference>
<proteinExistence type="predicted"/>
<keyword evidence="2" id="KW-0106">Calcium</keyword>
<feature type="compositionally biased region" description="Basic and acidic residues" evidence="5">
    <location>
        <begin position="29"/>
        <end position="43"/>
    </location>
</feature>
<evidence type="ECO:0008006" key="8">
    <source>
        <dbReference type="Google" id="ProtNLM"/>
    </source>
</evidence>
<dbReference type="SUPFAM" id="SSF47874">
    <property type="entry name" value="Annexin"/>
    <property type="match status" value="1"/>
</dbReference>
<evidence type="ECO:0000256" key="4">
    <source>
        <dbReference type="ARBA" id="ARBA00023302"/>
    </source>
</evidence>
<dbReference type="Proteomes" id="UP001497457">
    <property type="component" value="Chromosome 13rd"/>
</dbReference>
<evidence type="ECO:0000256" key="5">
    <source>
        <dbReference type="SAM" id="MobiDB-lite"/>
    </source>
</evidence>
<dbReference type="FunFam" id="1.10.220.10:FF:000014">
    <property type="entry name" value="annexin D4"/>
    <property type="match status" value="1"/>
</dbReference>
<dbReference type="PANTHER" id="PTHR10502">
    <property type="entry name" value="ANNEXIN"/>
    <property type="match status" value="1"/>
</dbReference>
<dbReference type="GO" id="GO:0005544">
    <property type="term" value="F:calcium-dependent phospholipid binding"/>
    <property type="evidence" value="ECO:0007669"/>
    <property type="project" value="UniProtKB-KW"/>
</dbReference>
<dbReference type="InterPro" id="IPR018502">
    <property type="entry name" value="Annexin_repeat"/>
</dbReference>
<evidence type="ECO:0000313" key="7">
    <source>
        <dbReference type="Proteomes" id="UP001497457"/>
    </source>
</evidence>
<name>A0ABC8WT56_9POAL</name>
<protein>
    <recommendedName>
        <fullName evidence="8">Annexin D4</fullName>
    </recommendedName>
</protein>
<organism evidence="6 7">
    <name type="scientific">Urochloa decumbens</name>
    <dbReference type="NCBI Taxonomy" id="240449"/>
    <lineage>
        <taxon>Eukaryota</taxon>
        <taxon>Viridiplantae</taxon>
        <taxon>Streptophyta</taxon>
        <taxon>Embryophyta</taxon>
        <taxon>Tracheophyta</taxon>
        <taxon>Spermatophyta</taxon>
        <taxon>Magnoliopsida</taxon>
        <taxon>Liliopsida</taxon>
        <taxon>Poales</taxon>
        <taxon>Poaceae</taxon>
        <taxon>PACMAD clade</taxon>
        <taxon>Panicoideae</taxon>
        <taxon>Panicodae</taxon>
        <taxon>Paniceae</taxon>
        <taxon>Melinidinae</taxon>
        <taxon>Urochloa</taxon>
    </lineage>
</organism>
<dbReference type="GO" id="GO:0006950">
    <property type="term" value="P:response to stress"/>
    <property type="evidence" value="ECO:0007669"/>
    <property type="project" value="UniProtKB-ARBA"/>
</dbReference>
<dbReference type="PANTHER" id="PTHR10502:SF232">
    <property type="entry name" value="ANNEXIN"/>
    <property type="match status" value="1"/>
</dbReference>
<sequence length="383" mass="41832">MAQQVLAQANSNSSPPASPQPPRLRTAPRKQERDPPQHREVREAPPPAMAAAAADENQDLTRAFAGLGGMGVDEAALVTALGRWRRHPERRAQFRRGFPGFFSASAGAAAGIERCEDEYLRHLETEFARFKDAAVLWALHPWERDARWAHHVLHGEHGDGRAAHARHPPGLLVEVACTRAADDLLGARRAYQAIYHRSLEEDVAYRVTDATAGLLVGLVTAYRYEGERVSEELAAEEAKALAAAVKAAPASAAAARLVQNEQVVRILATRSKPQLRATFKIYKELNGKPLEEDFVGEPCLQDAVKCLDSPPRYFAEVIGRAFGDDADRQAKAALTRVVASRADADMEEIKDAYAKQHGAKLADAVAKKTHGHYKDALLAMIGK</sequence>
<accession>A0ABC8WT56</accession>
<reference evidence="6" key="1">
    <citation type="submission" date="2024-10" db="EMBL/GenBank/DDBJ databases">
        <authorList>
            <person name="Ryan C."/>
        </authorList>
    </citation>
    <scope>NUCLEOTIDE SEQUENCE [LARGE SCALE GENOMIC DNA]</scope>
</reference>
<dbReference type="AlphaFoldDB" id="A0ABC8WT56"/>
<dbReference type="InterPro" id="IPR037104">
    <property type="entry name" value="Annexin_sf"/>
</dbReference>
<dbReference type="SMART" id="SM00335">
    <property type="entry name" value="ANX"/>
    <property type="match status" value="3"/>
</dbReference>
<evidence type="ECO:0000313" key="6">
    <source>
        <dbReference type="EMBL" id="CAL4914438.1"/>
    </source>
</evidence>
<feature type="region of interest" description="Disordered" evidence="5">
    <location>
        <begin position="1"/>
        <end position="53"/>
    </location>
</feature>
<gene>
    <name evidence="6" type="ORF">URODEC1_LOCUS16911</name>
</gene>
<dbReference type="Gene3D" id="1.10.220.10">
    <property type="entry name" value="Annexin"/>
    <property type="match status" value="3"/>
</dbReference>
<keyword evidence="3" id="KW-0041">Annexin</keyword>
<evidence type="ECO:0000256" key="2">
    <source>
        <dbReference type="ARBA" id="ARBA00022837"/>
    </source>
</evidence>
<keyword evidence="4" id="KW-0111">Calcium/phospholipid-binding</keyword>
<keyword evidence="7" id="KW-1185">Reference proteome</keyword>
<dbReference type="PROSITE" id="PS51897">
    <property type="entry name" value="ANNEXIN_2"/>
    <property type="match status" value="1"/>
</dbReference>